<dbReference type="PANTHER" id="PTHR10445">
    <property type="entry name" value="GENERAL TRANSCRIPTION FACTOR IIF SUBUNIT 2"/>
    <property type="match status" value="1"/>
</dbReference>
<evidence type="ECO:0000256" key="6">
    <source>
        <dbReference type="ARBA" id="ARBA00023242"/>
    </source>
</evidence>
<accession>A0A3P5YZH1</accession>
<dbReference type="HOGENOM" id="CLU_094779_0_0_1"/>
<keyword evidence="4" id="KW-0238">DNA-binding</keyword>
<keyword evidence="3" id="KW-0805">Transcription regulation</keyword>
<protein>
    <recommendedName>
        <fullName evidence="7">TFIIF beta subunit HTH domain-containing protein</fullName>
    </recommendedName>
</protein>
<dbReference type="SUPFAM" id="SSF46785">
    <property type="entry name" value="Winged helix' DNA-binding domain"/>
    <property type="match status" value="1"/>
</dbReference>
<dbReference type="Gene3D" id="1.10.10.10">
    <property type="entry name" value="Winged helix-like DNA-binding domain superfamily/Winged helix DNA-binding domain"/>
    <property type="match status" value="1"/>
</dbReference>
<dbReference type="STRING" id="51351.M4EAF9"/>
<keyword evidence="5" id="KW-0804">Transcription</keyword>
<dbReference type="Proteomes" id="UP000694005">
    <property type="component" value="Chromosome A06"/>
</dbReference>
<reference evidence="11" key="2">
    <citation type="journal article" date="2018" name="Hortic Res">
        <title>Improved Brassica rapa reference genome by single-molecule sequencing and chromosome conformation capture technologies.</title>
        <authorList>
            <person name="Zhang L."/>
            <person name="Cai X."/>
            <person name="Wu J."/>
            <person name="Liu M."/>
            <person name="Grob S."/>
            <person name="Cheng F."/>
            <person name="Liang J."/>
            <person name="Cai C."/>
            <person name="Liu Z."/>
            <person name="Liu B."/>
            <person name="Wang F."/>
            <person name="Li S."/>
            <person name="Liu F."/>
            <person name="Li X."/>
            <person name="Cheng L."/>
            <person name="Yang W."/>
            <person name="Li M.H."/>
            <person name="Grossniklaus U."/>
            <person name="Zheng H."/>
            <person name="Wang X."/>
        </authorList>
    </citation>
    <scope>NUCLEOTIDE SEQUENCE [LARGE SCALE GENOMIC DNA]</scope>
    <source>
        <strain evidence="11">cv. Chiifu-401-42</strain>
    </source>
</reference>
<dbReference type="Pfam" id="PF02270">
    <property type="entry name" value="TFIIF_beta"/>
    <property type="match status" value="1"/>
</dbReference>
<dbReference type="EnsemblPlants" id="Bra025767.1">
    <property type="protein sequence ID" value="Bra025767.1-P"/>
    <property type="gene ID" value="Bra025767"/>
</dbReference>
<dbReference type="InterPro" id="IPR011039">
    <property type="entry name" value="TFIIF_interaction"/>
</dbReference>
<evidence type="ECO:0000313" key="10">
    <source>
        <dbReference type="EnsemblPlants" id="Bra025767.1-P"/>
    </source>
</evidence>
<dbReference type="InterPro" id="IPR040450">
    <property type="entry name" value="TFIIF_beta_HTH"/>
</dbReference>
<proteinExistence type="inferred from homology"/>
<dbReference type="OMA" id="ADEMVWL"/>
<reference evidence="9" key="3">
    <citation type="submission" date="2018-11" db="EMBL/GenBank/DDBJ databases">
        <authorList>
            <consortium name="Genoscope - CEA"/>
            <person name="William W."/>
        </authorList>
    </citation>
    <scope>NUCLEOTIDE SEQUENCE</scope>
</reference>
<evidence type="ECO:0000256" key="2">
    <source>
        <dbReference type="ARBA" id="ARBA00009543"/>
    </source>
</evidence>
<reference evidence="10" key="4">
    <citation type="submission" date="2023-03" db="UniProtKB">
        <authorList>
            <consortium name="EnsemblPlants"/>
        </authorList>
    </citation>
    <scope>IDENTIFICATION</scope>
    <source>
        <strain evidence="10">cv. Chiifu-401-42</strain>
    </source>
</reference>
<evidence type="ECO:0000256" key="5">
    <source>
        <dbReference type="ARBA" id="ARBA00023163"/>
    </source>
</evidence>
<comment type="similarity">
    <text evidence="2">Belongs to the TFIIF beta subunit family.</text>
</comment>
<dbReference type="EMBL" id="LS974622">
    <property type="protein sequence ID" value="CAG7869429.1"/>
    <property type="molecule type" value="Genomic_DNA"/>
</dbReference>
<keyword evidence="6" id="KW-0539">Nucleus</keyword>
<gene>
    <name evidence="9" type="ORF">BRAA06T24701Z</name>
    <name evidence="8" type="ORF">BRAPAZ1V2_A06P16690.2</name>
</gene>
<organism evidence="9">
    <name type="scientific">Brassica campestris</name>
    <name type="common">Field mustard</name>
    <dbReference type="NCBI Taxonomy" id="3711"/>
    <lineage>
        <taxon>Eukaryota</taxon>
        <taxon>Viridiplantae</taxon>
        <taxon>Streptophyta</taxon>
        <taxon>Embryophyta</taxon>
        <taxon>Tracheophyta</taxon>
        <taxon>Spermatophyta</taxon>
        <taxon>Magnoliopsida</taxon>
        <taxon>eudicotyledons</taxon>
        <taxon>Gunneridae</taxon>
        <taxon>Pentapetalae</taxon>
        <taxon>rosids</taxon>
        <taxon>malvids</taxon>
        <taxon>Brassicales</taxon>
        <taxon>Brassicaceae</taxon>
        <taxon>Brassiceae</taxon>
        <taxon>Brassica</taxon>
    </lineage>
</organism>
<comment type="subcellular location">
    <subcellularLocation>
        <location evidence="1">Nucleus</location>
    </subcellularLocation>
</comment>
<dbReference type="GO" id="GO:0006367">
    <property type="term" value="P:transcription initiation at RNA polymerase II promoter"/>
    <property type="evidence" value="ECO:0000318"/>
    <property type="project" value="GO_Central"/>
</dbReference>
<dbReference type="Gramene" id="A06p16690.2_BraZ1">
    <property type="protein sequence ID" value="A06p16690.2_BraZ1.CDS"/>
    <property type="gene ID" value="A06g16690.2_BraZ1"/>
</dbReference>
<evidence type="ECO:0000259" key="7">
    <source>
        <dbReference type="Pfam" id="PF02270"/>
    </source>
</evidence>
<sequence>MGISEMQKKKKIQRKKLHGEEKILSDEIERLMELAVEEYQELETEKADEMVWLMKCPPRLDKAWRQLSSSFSQELVLVAKYCESVDLLLPDLSPELSMEMASAELCNISKLYSVSKSSDFVGPLSLFSESNQGKLAVEGTVTHKLDMRPHDCIEEYGKLLRQRNMKPVAENRCIQVIDDRRGEHLMPKPPLVTKKLKKRDKRTRSDRSEVEAKMFQLFEREPKWTLRQLVKKINQPEIFLKEILKELCVYTRTRSGHSYELKPEYKKST</sequence>
<evidence type="ECO:0000313" key="11">
    <source>
        <dbReference type="Proteomes" id="UP000011750"/>
    </source>
</evidence>
<dbReference type="AlphaFoldDB" id="A0A3P5YZH1"/>
<dbReference type="InterPro" id="IPR036388">
    <property type="entry name" value="WH-like_DNA-bd_sf"/>
</dbReference>
<reference evidence="11" key="1">
    <citation type="journal article" date="2011" name="Nat. Genet.">
        <title>The genome of the mesopolyploid crop species Brassica rapa.</title>
        <authorList>
            <consortium name="Brassica rapa Genome Sequencing Project Consortium"/>
            <person name="Wang X."/>
            <person name="Wang H."/>
            <person name="Wang J."/>
            <person name="Sun R."/>
            <person name="Wu J."/>
            <person name="Liu S."/>
            <person name="Bai Y."/>
            <person name="Mun J.H."/>
            <person name="Bancroft I."/>
            <person name="Cheng F."/>
            <person name="Huang S."/>
            <person name="Li X."/>
            <person name="Hua W."/>
            <person name="Wang J."/>
            <person name="Wang X."/>
            <person name="Freeling M."/>
            <person name="Pires J.C."/>
            <person name="Paterson A.H."/>
            <person name="Chalhoub B."/>
            <person name="Wang B."/>
            <person name="Hayward A."/>
            <person name="Sharpe A.G."/>
            <person name="Park B.S."/>
            <person name="Weisshaar B."/>
            <person name="Liu B."/>
            <person name="Li B."/>
            <person name="Liu B."/>
            <person name="Tong C."/>
            <person name="Song C."/>
            <person name="Duran C."/>
            <person name="Peng C."/>
            <person name="Geng C."/>
            <person name="Koh C."/>
            <person name="Lin C."/>
            <person name="Edwards D."/>
            <person name="Mu D."/>
            <person name="Shen D."/>
            <person name="Soumpourou E."/>
            <person name="Li F."/>
            <person name="Fraser F."/>
            <person name="Conant G."/>
            <person name="Lassalle G."/>
            <person name="King G.J."/>
            <person name="Bonnema G."/>
            <person name="Tang H."/>
            <person name="Wang H."/>
            <person name="Belcram H."/>
            <person name="Zhou H."/>
            <person name="Hirakawa H."/>
            <person name="Abe H."/>
            <person name="Guo H."/>
            <person name="Wang H."/>
            <person name="Jin H."/>
            <person name="Parkin I.A."/>
            <person name="Batley J."/>
            <person name="Kim J.S."/>
            <person name="Just J."/>
            <person name="Li J."/>
            <person name="Xu J."/>
            <person name="Deng J."/>
            <person name="Kim J.A."/>
            <person name="Li J."/>
            <person name="Yu J."/>
            <person name="Meng J."/>
            <person name="Wang J."/>
            <person name="Min J."/>
            <person name="Poulain J."/>
            <person name="Wang J."/>
            <person name="Hatakeyama K."/>
            <person name="Wu K."/>
            <person name="Wang L."/>
            <person name="Fang L."/>
            <person name="Trick M."/>
            <person name="Links M.G."/>
            <person name="Zhao M."/>
            <person name="Jin M."/>
            <person name="Ramchiary N."/>
            <person name="Drou N."/>
            <person name="Berkman P.J."/>
            <person name="Cai Q."/>
            <person name="Huang Q."/>
            <person name="Li R."/>
            <person name="Tabata S."/>
            <person name="Cheng S."/>
            <person name="Zhang S."/>
            <person name="Zhang S."/>
            <person name="Huang S."/>
            <person name="Sato S."/>
            <person name="Sun S."/>
            <person name="Kwon S.J."/>
            <person name="Choi S.R."/>
            <person name="Lee T.H."/>
            <person name="Fan W."/>
            <person name="Zhao X."/>
            <person name="Tan X."/>
            <person name="Xu X."/>
            <person name="Wang Y."/>
            <person name="Qiu Y."/>
            <person name="Yin Y."/>
            <person name="Li Y."/>
            <person name="Du Y."/>
            <person name="Liao Y."/>
            <person name="Lim Y."/>
            <person name="Narusaka Y."/>
            <person name="Wang Y."/>
            <person name="Wang Z."/>
            <person name="Li Z."/>
            <person name="Wang Z."/>
            <person name="Xiong Z."/>
            <person name="Zhang Z."/>
        </authorList>
    </citation>
    <scope>NUCLEOTIDE SEQUENCE [LARGE SCALE GENOMIC DNA]</scope>
    <source>
        <strain evidence="11">cv. Chiifu-401-42</strain>
    </source>
</reference>
<name>A0A3P5YZH1_BRACM</name>
<dbReference type="EMBL" id="LR031569">
    <property type="protein sequence ID" value="VDC66161.1"/>
    <property type="molecule type" value="Genomic_DNA"/>
</dbReference>
<evidence type="ECO:0000256" key="3">
    <source>
        <dbReference type="ARBA" id="ARBA00023015"/>
    </source>
</evidence>
<evidence type="ECO:0000313" key="8">
    <source>
        <dbReference type="EMBL" id="CAG7869429.1"/>
    </source>
</evidence>
<dbReference type="PANTHER" id="PTHR10445:SF6">
    <property type="entry name" value="GENOME ASSEMBLY, CHROMOSOME: A06"/>
    <property type="match status" value="1"/>
</dbReference>
<dbReference type="Gramene" id="Bra025767.1">
    <property type="protein sequence ID" value="Bra025767.1-P"/>
    <property type="gene ID" value="Bra025767"/>
</dbReference>
<keyword evidence="11" id="KW-1185">Reference proteome</keyword>
<accession>M4EAF9</accession>
<dbReference type="FunFam" id="1.10.10.10:FF:000035">
    <property type="entry name" value="General transcription factor IIF subunit 2"/>
    <property type="match status" value="1"/>
</dbReference>
<dbReference type="InterPro" id="IPR036390">
    <property type="entry name" value="WH_DNA-bd_sf"/>
</dbReference>
<dbReference type="GO" id="GO:0003677">
    <property type="term" value="F:DNA binding"/>
    <property type="evidence" value="ECO:0007669"/>
    <property type="project" value="UniProtKB-KW"/>
</dbReference>
<evidence type="ECO:0000313" key="9">
    <source>
        <dbReference type="EMBL" id="VDC66161.1"/>
    </source>
</evidence>
<dbReference type="InterPro" id="IPR003196">
    <property type="entry name" value="TFIIF_beta"/>
</dbReference>
<dbReference type="SUPFAM" id="SSF50916">
    <property type="entry name" value="Rap30/74 interaction domains"/>
    <property type="match status" value="1"/>
</dbReference>
<dbReference type="Proteomes" id="UP000011750">
    <property type="component" value="Chromosome A06"/>
</dbReference>
<feature type="domain" description="TFIIF beta subunit HTH" evidence="7">
    <location>
        <begin position="204"/>
        <end position="266"/>
    </location>
</feature>
<evidence type="ECO:0000256" key="4">
    <source>
        <dbReference type="ARBA" id="ARBA00023125"/>
    </source>
</evidence>
<dbReference type="GO" id="GO:0005674">
    <property type="term" value="C:transcription factor TFIIF complex"/>
    <property type="evidence" value="ECO:0000318"/>
    <property type="project" value="GO_Central"/>
</dbReference>
<dbReference type="eggNOG" id="KOG2905">
    <property type="taxonomic scope" value="Eukaryota"/>
</dbReference>
<evidence type="ECO:0000256" key="1">
    <source>
        <dbReference type="ARBA" id="ARBA00004123"/>
    </source>
</evidence>